<accession>A0AC11B9W6</accession>
<reference evidence="1" key="1">
    <citation type="submission" date="2020-11" db="EMBL/GenBank/DDBJ databases">
        <authorList>
            <person name="Davenport K.M."/>
            <person name="Bickhart D.M."/>
            <person name="Smith T.P.L."/>
            <person name="Murdoch B.M."/>
            <person name="Rosen B.D."/>
        </authorList>
    </citation>
    <scope>NUCLEOTIDE SEQUENCE [LARGE SCALE GENOMIC DNA]</scope>
    <source>
        <strain evidence="1">OAR_USU_Benz2616</strain>
    </source>
</reference>
<organism evidence="1">
    <name type="scientific">Ovis aries</name>
    <name type="common">Sheep</name>
    <dbReference type="NCBI Taxonomy" id="9940"/>
    <lineage>
        <taxon>Eukaryota</taxon>
        <taxon>Metazoa</taxon>
        <taxon>Chordata</taxon>
        <taxon>Craniata</taxon>
        <taxon>Vertebrata</taxon>
        <taxon>Euteleostomi</taxon>
        <taxon>Mammalia</taxon>
        <taxon>Eutheria</taxon>
        <taxon>Laurasiatheria</taxon>
        <taxon>Artiodactyla</taxon>
        <taxon>Ruminantia</taxon>
        <taxon>Pecora</taxon>
        <taxon>Bovidae</taxon>
        <taxon>Caprinae</taxon>
        <taxon>Ovis</taxon>
    </lineage>
</organism>
<name>A0AC11B9W6_SHEEP</name>
<proteinExistence type="predicted"/>
<evidence type="ECO:0000313" key="1">
    <source>
        <dbReference type="Ensembl" id="ENSOARP00020011512.1"/>
    </source>
</evidence>
<reference evidence="1" key="2">
    <citation type="submission" date="2025-08" db="UniProtKB">
        <authorList>
            <consortium name="Ensembl"/>
        </authorList>
    </citation>
    <scope>IDENTIFICATION</scope>
</reference>
<reference evidence="1" key="3">
    <citation type="submission" date="2025-09" db="UniProtKB">
        <authorList>
            <consortium name="Ensembl"/>
        </authorList>
    </citation>
    <scope>IDENTIFICATION</scope>
</reference>
<sequence length="803" mass="95036">MRKSSKMALSSWSRELGLGSQKALPVAAVSTGPSLELCTFPSTLGSSVATDALEQLLVVEQSLQSDYFKCNEEAKNFLKDVAIAVKKLEEMRKSTIDLLEIESMELSRLYFVLETLPTSVSRELEECVRDARRVNLVEITELHTKITKINDEMEFLKKKILHLQTDNTALGERQEELVKLYGKIVLSLNQAMKERASITIYINETYTKINSEKKELELQKTYIREIEEQIERERAEYLKKKEKLNQEIEEYKKLCELKREETYAKKKELDKLRLTVTKMRETVTTSTVVLSDHNLEIARLQESIREWEQKVEDMKKSCKILEDKMLFFKNNKKKLDDSSDFEKNELLMKIKQMTEKLHKCRLENKALREKLQTVSRQYKIVLNEEDKVFMQKRKIYSENKKQLAFIAQKENFLSKRKVDIKNMEEGLITLGELHRATKEVYRKQIKILNENMERETQRCIITQWKIACLQKKHARWVKNIRNEIQELIDKIQEAESRRSELMEETSIRENDIKEFLAQIEQLTLELKQEEDAFVIKEQKLIQELSKFEQRFAEEAQISKEKKVELDECLPQLHVAEEEFTDKNRKFHNLIETVTAQKNEQTLLNNNISQLTRDFIRYINNTKKVKQELKQLREHESYKTKAHFEILKSLENEIYFYDLKTDALILENKRLKEYIAYLKDSIEQYERGEEDLMCSSSDLPCQLTKLQTQYSDLWAEFWTALKELTESGNETLREIKNLIDKLGERDEKIEQISTWLQSDLEEIRSLMEQESETDFLKKKKESPVKVIRFPAVECTMKKTSVKKS</sequence>
<protein>
    <submittedName>
        <fullName evidence="1">Coiled-coil domain containing 175</fullName>
    </submittedName>
</protein>
<dbReference type="Ensembl" id="ENSOART00020013959.2">
    <property type="protein sequence ID" value="ENSOARP00020011512.1"/>
    <property type="gene ID" value="ENSOARG00020009081.2"/>
</dbReference>
<gene>
    <name evidence="1" type="primary">CCDC175</name>
</gene>